<sequence>MKSYAAAVLLLASTAISHPIEKRQAVTDVDILQYALTLEHLENVFYKGGISTMPESMFLAAGFSSEYYTNLKYVISDEEQHVELLTTSIKGTGATPVAACEYSFPYTDPMSFVALASVLEGVGTSAYLGGAGLITSKEYLGVAGSILVTESIHTSLQRFNLGKIAPANPYGTALGLNEVYTLAASFITSCPASNPPLPVKAFPGLTATQGAPTSQGIPFTLTAAGSVPDGSFVTFVSGLTTVSVPMTLEGDMVSAVIPDTISGQSYAFITNAMVAAGASIMDSMVLFGPAIVEVTPPSPTFDLTLEK</sequence>
<dbReference type="InterPro" id="IPR052965">
    <property type="entry name" value="Pigment-catalase-like"/>
</dbReference>
<dbReference type="SUPFAM" id="SSF47240">
    <property type="entry name" value="Ferritin-like"/>
    <property type="match status" value="1"/>
</dbReference>
<feature type="signal peptide" evidence="1">
    <location>
        <begin position="1"/>
        <end position="17"/>
    </location>
</feature>
<evidence type="ECO:0000313" key="2">
    <source>
        <dbReference type="EMBL" id="KAK3175093.1"/>
    </source>
</evidence>
<dbReference type="InterPro" id="IPR012347">
    <property type="entry name" value="Ferritin-like"/>
</dbReference>
<dbReference type="EMBL" id="JASNWA010000006">
    <property type="protein sequence ID" value="KAK3175093.1"/>
    <property type="molecule type" value="Genomic_DNA"/>
</dbReference>
<name>A0AAD9ZEM6_9LECA</name>
<feature type="chain" id="PRO_5042230507" evidence="1">
    <location>
        <begin position="18"/>
        <end position="307"/>
    </location>
</feature>
<gene>
    <name evidence="2" type="ORF">OEA41_002339</name>
</gene>
<dbReference type="AlphaFoldDB" id="A0AAD9ZEM6"/>
<dbReference type="PANTHER" id="PTHR31694">
    <property type="entry name" value="DESICCATION-LIKE PROTEIN"/>
    <property type="match status" value="1"/>
</dbReference>
<evidence type="ECO:0000256" key="1">
    <source>
        <dbReference type="SAM" id="SignalP"/>
    </source>
</evidence>
<dbReference type="InterPro" id="IPR009078">
    <property type="entry name" value="Ferritin-like_SF"/>
</dbReference>
<dbReference type="PANTHER" id="PTHR31694:SF26">
    <property type="entry name" value="OS05G0151100 PROTEIN"/>
    <property type="match status" value="1"/>
</dbReference>
<dbReference type="Pfam" id="PF13668">
    <property type="entry name" value="Ferritin_2"/>
    <property type="match status" value="1"/>
</dbReference>
<accession>A0AAD9ZEM6</accession>
<comment type="caution">
    <text evidence="2">The sequence shown here is derived from an EMBL/GenBank/DDBJ whole genome shotgun (WGS) entry which is preliminary data.</text>
</comment>
<dbReference type="Gene3D" id="1.20.1260.10">
    <property type="match status" value="1"/>
</dbReference>
<evidence type="ECO:0000313" key="3">
    <source>
        <dbReference type="Proteomes" id="UP001276659"/>
    </source>
</evidence>
<keyword evidence="1" id="KW-0732">Signal</keyword>
<protein>
    <submittedName>
        <fullName evidence="2">Uncharacterized protein</fullName>
    </submittedName>
</protein>
<keyword evidence="3" id="KW-1185">Reference proteome</keyword>
<dbReference type="Proteomes" id="UP001276659">
    <property type="component" value="Unassembled WGS sequence"/>
</dbReference>
<proteinExistence type="predicted"/>
<organism evidence="2 3">
    <name type="scientific">Lepraria neglecta</name>
    <dbReference type="NCBI Taxonomy" id="209136"/>
    <lineage>
        <taxon>Eukaryota</taxon>
        <taxon>Fungi</taxon>
        <taxon>Dikarya</taxon>
        <taxon>Ascomycota</taxon>
        <taxon>Pezizomycotina</taxon>
        <taxon>Lecanoromycetes</taxon>
        <taxon>OSLEUM clade</taxon>
        <taxon>Lecanoromycetidae</taxon>
        <taxon>Lecanorales</taxon>
        <taxon>Lecanorineae</taxon>
        <taxon>Stereocaulaceae</taxon>
        <taxon>Lepraria</taxon>
    </lineage>
</organism>
<reference evidence="2" key="1">
    <citation type="submission" date="2022-11" db="EMBL/GenBank/DDBJ databases">
        <title>Chromosomal genome sequence assembly and mating type (MAT) locus characterization of the leprose asexual lichenized fungus Lepraria neglecta (Nyl.) Erichsen.</title>
        <authorList>
            <person name="Allen J.L."/>
            <person name="Pfeffer B."/>
        </authorList>
    </citation>
    <scope>NUCLEOTIDE SEQUENCE</scope>
    <source>
        <strain evidence="2">Allen 5258</strain>
    </source>
</reference>